<keyword evidence="1 5" id="KW-0597">Phosphoprotein</keyword>
<dbReference type="SUPFAM" id="SSF46894">
    <property type="entry name" value="C-terminal effector domain of the bipartite response regulators"/>
    <property type="match status" value="1"/>
</dbReference>
<proteinExistence type="predicted"/>
<dbReference type="GO" id="GO:0003677">
    <property type="term" value="F:DNA binding"/>
    <property type="evidence" value="ECO:0007669"/>
    <property type="project" value="UniProtKB-KW"/>
</dbReference>
<dbReference type="eggNOG" id="COG2197">
    <property type="taxonomic scope" value="Bacteria"/>
</dbReference>
<evidence type="ECO:0000256" key="2">
    <source>
        <dbReference type="ARBA" id="ARBA00023015"/>
    </source>
</evidence>
<dbReference type="RefSeq" id="WP_007904071.1">
    <property type="nucleotide sequence ID" value="NZ_ADVG01000001.1"/>
</dbReference>
<organism evidence="8 9">
    <name type="scientific">Ktedonobacter racemifer DSM 44963</name>
    <dbReference type="NCBI Taxonomy" id="485913"/>
    <lineage>
        <taxon>Bacteria</taxon>
        <taxon>Bacillati</taxon>
        <taxon>Chloroflexota</taxon>
        <taxon>Ktedonobacteria</taxon>
        <taxon>Ktedonobacterales</taxon>
        <taxon>Ktedonobacteraceae</taxon>
        <taxon>Ktedonobacter</taxon>
    </lineage>
</organism>
<feature type="domain" description="HTH luxR-type" evidence="6">
    <location>
        <begin position="147"/>
        <end position="212"/>
    </location>
</feature>
<evidence type="ECO:0000256" key="5">
    <source>
        <dbReference type="PROSITE-ProRule" id="PRU00169"/>
    </source>
</evidence>
<dbReference type="GO" id="GO:0000160">
    <property type="term" value="P:phosphorelay signal transduction system"/>
    <property type="evidence" value="ECO:0007669"/>
    <property type="project" value="InterPro"/>
</dbReference>
<evidence type="ECO:0000313" key="9">
    <source>
        <dbReference type="Proteomes" id="UP000004508"/>
    </source>
</evidence>
<dbReference type="PRINTS" id="PR00038">
    <property type="entry name" value="HTHLUXR"/>
</dbReference>
<dbReference type="STRING" id="485913.Krac_9645"/>
<dbReference type="PROSITE" id="PS00622">
    <property type="entry name" value="HTH_LUXR_1"/>
    <property type="match status" value="1"/>
</dbReference>
<dbReference type="Gene3D" id="3.40.50.2300">
    <property type="match status" value="1"/>
</dbReference>
<dbReference type="CDD" id="cd17535">
    <property type="entry name" value="REC_NarL-like"/>
    <property type="match status" value="1"/>
</dbReference>
<dbReference type="InterPro" id="IPR016032">
    <property type="entry name" value="Sig_transdc_resp-reg_C-effctor"/>
</dbReference>
<sequence length="214" mass="23624">MELIRLLIADDHAFYREGVRTMLRDLPDMEVIGEAASGNETESLAEALQPDVILMDIKMPGINGIEATRRILHTSPHMKVLVVTMFEDDDSVFAAMRAGARGYLLKDADQDELLRAVKAVSRGEAIFSPAIAQRMIHYFSALPQTASAIAFPDLTEREREILLLIAQGESNAAIAKHFTLSLKTVQNHVSNIFSKLQVADRAQAIVRARDAGLK</sequence>
<dbReference type="OrthoDB" id="9779069at2"/>
<dbReference type="GO" id="GO:0006355">
    <property type="term" value="P:regulation of DNA-templated transcription"/>
    <property type="evidence" value="ECO:0007669"/>
    <property type="project" value="InterPro"/>
</dbReference>
<feature type="modified residue" description="4-aspartylphosphate" evidence="5">
    <location>
        <position position="56"/>
    </location>
</feature>
<dbReference type="PANTHER" id="PTHR43214:SF24">
    <property type="entry name" value="TRANSCRIPTIONAL REGULATORY PROTEIN NARL-RELATED"/>
    <property type="match status" value="1"/>
</dbReference>
<comment type="caution">
    <text evidence="8">The sequence shown here is derived from an EMBL/GenBank/DDBJ whole genome shotgun (WGS) entry which is preliminary data.</text>
</comment>
<name>D6TCW5_KTERA</name>
<evidence type="ECO:0000256" key="3">
    <source>
        <dbReference type="ARBA" id="ARBA00023125"/>
    </source>
</evidence>
<dbReference type="CDD" id="cd06170">
    <property type="entry name" value="LuxR_C_like"/>
    <property type="match status" value="1"/>
</dbReference>
<evidence type="ECO:0000259" key="6">
    <source>
        <dbReference type="PROSITE" id="PS50043"/>
    </source>
</evidence>
<dbReference type="PANTHER" id="PTHR43214">
    <property type="entry name" value="TWO-COMPONENT RESPONSE REGULATOR"/>
    <property type="match status" value="1"/>
</dbReference>
<evidence type="ECO:0000256" key="4">
    <source>
        <dbReference type="ARBA" id="ARBA00023163"/>
    </source>
</evidence>
<protein>
    <submittedName>
        <fullName evidence="8">Two component transcriptional regulator, LuxR family</fullName>
    </submittedName>
</protein>
<dbReference type="InterPro" id="IPR000792">
    <property type="entry name" value="Tscrpt_reg_LuxR_C"/>
</dbReference>
<dbReference type="PROSITE" id="PS50110">
    <property type="entry name" value="RESPONSE_REGULATORY"/>
    <property type="match status" value="1"/>
</dbReference>
<dbReference type="SUPFAM" id="SSF52172">
    <property type="entry name" value="CheY-like"/>
    <property type="match status" value="1"/>
</dbReference>
<evidence type="ECO:0000259" key="7">
    <source>
        <dbReference type="PROSITE" id="PS50110"/>
    </source>
</evidence>
<evidence type="ECO:0000313" key="8">
    <source>
        <dbReference type="EMBL" id="EFH88229.1"/>
    </source>
</evidence>
<dbReference type="SMART" id="SM00421">
    <property type="entry name" value="HTH_LUXR"/>
    <property type="match status" value="1"/>
</dbReference>
<dbReference type="InterPro" id="IPR001789">
    <property type="entry name" value="Sig_transdc_resp-reg_receiver"/>
</dbReference>
<dbReference type="SMART" id="SM00448">
    <property type="entry name" value="REC"/>
    <property type="match status" value="1"/>
</dbReference>
<dbReference type="InParanoid" id="D6TCW5"/>
<keyword evidence="4" id="KW-0804">Transcription</keyword>
<dbReference type="Proteomes" id="UP000004508">
    <property type="component" value="Unassembled WGS sequence"/>
</dbReference>
<reference evidence="8 9" key="1">
    <citation type="journal article" date="2011" name="Stand. Genomic Sci.">
        <title>Non-contiguous finished genome sequence and contextual data of the filamentous soil bacterium Ktedonobacter racemifer type strain (SOSP1-21).</title>
        <authorList>
            <person name="Chang Y.J."/>
            <person name="Land M."/>
            <person name="Hauser L."/>
            <person name="Chertkov O."/>
            <person name="Del Rio T.G."/>
            <person name="Nolan M."/>
            <person name="Copeland A."/>
            <person name="Tice H."/>
            <person name="Cheng J.F."/>
            <person name="Lucas S."/>
            <person name="Han C."/>
            <person name="Goodwin L."/>
            <person name="Pitluck S."/>
            <person name="Ivanova N."/>
            <person name="Ovchinikova G."/>
            <person name="Pati A."/>
            <person name="Chen A."/>
            <person name="Palaniappan K."/>
            <person name="Mavromatis K."/>
            <person name="Liolios K."/>
            <person name="Brettin T."/>
            <person name="Fiebig A."/>
            <person name="Rohde M."/>
            <person name="Abt B."/>
            <person name="Goker M."/>
            <person name="Detter J.C."/>
            <person name="Woyke T."/>
            <person name="Bristow J."/>
            <person name="Eisen J.A."/>
            <person name="Markowitz V."/>
            <person name="Hugenholtz P."/>
            <person name="Kyrpides N.C."/>
            <person name="Klenk H.P."/>
            <person name="Lapidus A."/>
        </authorList>
    </citation>
    <scope>NUCLEOTIDE SEQUENCE [LARGE SCALE GENOMIC DNA]</scope>
    <source>
        <strain evidence="9">DSM 44963</strain>
    </source>
</reference>
<dbReference type="Pfam" id="PF00196">
    <property type="entry name" value="GerE"/>
    <property type="match status" value="1"/>
</dbReference>
<dbReference type="EMBL" id="ADVG01000001">
    <property type="protein sequence ID" value="EFH88229.1"/>
    <property type="molecule type" value="Genomic_DNA"/>
</dbReference>
<feature type="domain" description="Response regulatory" evidence="7">
    <location>
        <begin position="5"/>
        <end position="121"/>
    </location>
</feature>
<dbReference type="AlphaFoldDB" id="D6TCW5"/>
<accession>D6TCW5</accession>
<dbReference type="InterPro" id="IPR011006">
    <property type="entry name" value="CheY-like_superfamily"/>
</dbReference>
<dbReference type="InterPro" id="IPR058245">
    <property type="entry name" value="NreC/VraR/RcsB-like_REC"/>
</dbReference>
<gene>
    <name evidence="8" type="ORF">Krac_9645</name>
</gene>
<keyword evidence="3" id="KW-0238">DNA-binding</keyword>
<keyword evidence="9" id="KW-1185">Reference proteome</keyword>
<keyword evidence="2" id="KW-0805">Transcription regulation</keyword>
<dbReference type="PROSITE" id="PS50043">
    <property type="entry name" value="HTH_LUXR_2"/>
    <property type="match status" value="1"/>
</dbReference>
<evidence type="ECO:0000256" key="1">
    <source>
        <dbReference type="ARBA" id="ARBA00022553"/>
    </source>
</evidence>
<dbReference type="InterPro" id="IPR039420">
    <property type="entry name" value="WalR-like"/>
</dbReference>
<dbReference type="Pfam" id="PF00072">
    <property type="entry name" value="Response_reg"/>
    <property type="match status" value="1"/>
</dbReference>